<organism evidence="1 2">
    <name type="scientific">Bifidobacterium catenulatum DSM 16992 = JCM 1194 = LMG 11043</name>
    <dbReference type="NCBI Taxonomy" id="566552"/>
    <lineage>
        <taxon>Bacteria</taxon>
        <taxon>Bacillati</taxon>
        <taxon>Actinomycetota</taxon>
        <taxon>Actinomycetes</taxon>
        <taxon>Bifidobacteriales</taxon>
        <taxon>Bifidobacteriaceae</taxon>
        <taxon>Bifidobacterium</taxon>
    </lineage>
</organism>
<dbReference type="AlphaFoldDB" id="B6XSK7"/>
<evidence type="ECO:0000313" key="1">
    <source>
        <dbReference type="EMBL" id="EEB22434.1"/>
    </source>
</evidence>
<accession>B6XSK7</accession>
<reference evidence="1 2" key="1">
    <citation type="submission" date="2008-10" db="EMBL/GenBank/DDBJ databases">
        <title>Draft genome sequence of Bifidobacterium catenulatum (DSM 16992).</title>
        <authorList>
            <person name="Sudarsanam P."/>
            <person name="Ley R."/>
            <person name="Guruge J."/>
            <person name="Turnbaugh P.J."/>
            <person name="Mahowald M."/>
            <person name="Liep D."/>
            <person name="Gordon J."/>
        </authorList>
    </citation>
    <scope>NUCLEOTIDE SEQUENCE [LARGE SCALE GENOMIC DNA]</scope>
    <source>
        <strain evidence="1 2">DSM 16992</strain>
    </source>
</reference>
<protein>
    <submittedName>
        <fullName evidence="1">Uncharacterized protein</fullName>
    </submittedName>
</protein>
<proteinExistence type="predicted"/>
<reference evidence="1 2" key="2">
    <citation type="submission" date="2008-10" db="EMBL/GenBank/DDBJ databases">
        <authorList>
            <person name="Fulton L."/>
            <person name="Clifton S."/>
            <person name="Fulton B."/>
            <person name="Xu J."/>
            <person name="Minx P."/>
            <person name="Pepin K.H."/>
            <person name="Johnson M."/>
            <person name="Bhonagiri V."/>
            <person name="Nash W.E."/>
            <person name="Mardis E.R."/>
            <person name="Wilson R.K."/>
        </authorList>
    </citation>
    <scope>NUCLEOTIDE SEQUENCE [LARGE SCALE GENOMIC DNA]</scope>
    <source>
        <strain evidence="1 2">DSM 16992</strain>
    </source>
</reference>
<dbReference type="EMBL" id="ABXY01000001">
    <property type="protein sequence ID" value="EEB22434.1"/>
    <property type="molecule type" value="Genomic_DNA"/>
</dbReference>
<evidence type="ECO:0000313" key="2">
    <source>
        <dbReference type="Proteomes" id="UP000003882"/>
    </source>
</evidence>
<gene>
    <name evidence="1" type="ORF">BIFCAT_00067</name>
</gene>
<name>B6XSK7_9BIFI</name>
<comment type="caution">
    <text evidence="1">The sequence shown here is derived from an EMBL/GenBank/DDBJ whole genome shotgun (WGS) entry which is preliminary data.</text>
</comment>
<dbReference type="Proteomes" id="UP000003882">
    <property type="component" value="Unassembled WGS sequence"/>
</dbReference>
<sequence length="73" mass="8531">MELQICSYPHLWITLWISEERAVGKSGITRCIIHKDIHKTANSPAFQRWKMWITSLCIAKNGKKYRPISCVRS</sequence>